<dbReference type="eggNOG" id="COG2508">
    <property type="taxonomic scope" value="Bacteria"/>
</dbReference>
<dbReference type="InterPro" id="IPR025736">
    <property type="entry name" value="PucR_C-HTH_dom"/>
</dbReference>
<dbReference type="OrthoDB" id="8026818at2"/>
<keyword evidence="4" id="KW-1185">Reference proteome</keyword>
<feature type="domain" description="PucR C-terminal helix-turn-helix" evidence="2">
    <location>
        <begin position="456"/>
        <end position="513"/>
    </location>
</feature>
<reference evidence="3 4" key="1">
    <citation type="submission" date="2012-12" db="EMBL/GenBank/DDBJ databases">
        <title>Whole genome shotgun sequence of Gordonia aichiensis NBRC 108223.</title>
        <authorList>
            <person name="Isaki-Nakamura S."/>
            <person name="Hosoyama A."/>
            <person name="Tsuchikane K."/>
            <person name="Ando Y."/>
            <person name="Baba S."/>
            <person name="Ohji S."/>
            <person name="Hamada M."/>
            <person name="Tamura T."/>
            <person name="Yamazoe A."/>
            <person name="Yamazaki S."/>
            <person name="Fujita N."/>
        </authorList>
    </citation>
    <scope>NUCLEOTIDE SEQUENCE [LARGE SCALE GENOMIC DNA]</scope>
    <source>
        <strain evidence="3 4">NBRC 108223</strain>
    </source>
</reference>
<accession>L7KGB7</accession>
<dbReference type="Gene3D" id="1.10.10.2840">
    <property type="entry name" value="PucR C-terminal helix-turn-helix domain"/>
    <property type="match status" value="1"/>
</dbReference>
<organism evidence="3 4">
    <name type="scientific">Gordonia aichiensis NBRC 108223</name>
    <dbReference type="NCBI Taxonomy" id="1220583"/>
    <lineage>
        <taxon>Bacteria</taxon>
        <taxon>Bacillati</taxon>
        <taxon>Actinomycetota</taxon>
        <taxon>Actinomycetes</taxon>
        <taxon>Mycobacteriales</taxon>
        <taxon>Gordoniaceae</taxon>
        <taxon>Gordonia</taxon>
    </lineage>
</organism>
<name>L7KGB7_9ACTN</name>
<sequence length="526" mass="55330">MPERQASTLSLRRIVDDFLTEADPHVLTAHDCLERPVIWVHSSEIYEIGPLLAGGELLLTTGLGLAGLDAGTRRHYIRELAERGVAALAFEIGRSFDSVPEEVIREGSLRRLPIIELRRVVPFIKMCRAANTAIVSAELSDLRVRGQLDARLHDDMASGGGVAKMLEHVSDAARCPIVLVGAGGALIAAHGVDDDRSAWRAVDDQLASTAIVVRGREIARLIAGPSATTGAAERAAMLLDCAAGPLTSALVRAGISRSAVASRLIEELLASRPIRRADLFARLSGSGAPATQSSQIVPVVVESPDSRMAESALGRAASPLGGVVFETVDATVYGLVVMATPAGEHDAVDCVHKAFTELGPHGSRVTVVVGQPCATADAGPGPGLSMTLGDSLRTCAERLGSAVESAHSTNLSGRVFTARSLAVDAAAGSMSAEARDELIGLIDPLLRHDTASSTQLARTLEVHLRNGCSATRSAQALHIGRQSLYQRLDRVREVLGFDPTDPDMYASILLAFSALRAEATGTASQR</sequence>
<dbReference type="STRING" id="1220583.GOACH_03_05440"/>
<evidence type="ECO:0000313" key="4">
    <source>
        <dbReference type="Proteomes" id="UP000010988"/>
    </source>
</evidence>
<evidence type="ECO:0000259" key="1">
    <source>
        <dbReference type="Pfam" id="PF07905"/>
    </source>
</evidence>
<dbReference type="PANTHER" id="PTHR33744:SF1">
    <property type="entry name" value="DNA-BINDING TRANSCRIPTIONAL ACTIVATOR ADER"/>
    <property type="match status" value="1"/>
</dbReference>
<dbReference type="PANTHER" id="PTHR33744">
    <property type="entry name" value="CARBOHYDRATE DIACID REGULATOR"/>
    <property type="match status" value="1"/>
</dbReference>
<dbReference type="Pfam" id="PF07905">
    <property type="entry name" value="PucR"/>
    <property type="match status" value="1"/>
</dbReference>
<protein>
    <submittedName>
        <fullName evidence="3">Putative CdaR family transcriptional regulator</fullName>
    </submittedName>
</protein>
<dbReference type="InterPro" id="IPR012914">
    <property type="entry name" value="PucR_dom"/>
</dbReference>
<dbReference type="InterPro" id="IPR051448">
    <property type="entry name" value="CdaR-like_regulators"/>
</dbReference>
<gene>
    <name evidence="3" type="ORF">GOACH_03_05440</name>
</gene>
<proteinExistence type="predicted"/>
<dbReference type="EMBL" id="BANR01000003">
    <property type="protein sequence ID" value="GAC47521.1"/>
    <property type="molecule type" value="Genomic_DNA"/>
</dbReference>
<dbReference type="Pfam" id="PF13556">
    <property type="entry name" value="HTH_30"/>
    <property type="match status" value="1"/>
</dbReference>
<dbReference type="AlphaFoldDB" id="L7KGB7"/>
<dbReference type="RefSeq" id="WP_005171017.1">
    <property type="nucleotide sequence ID" value="NZ_BANR01000003.1"/>
</dbReference>
<comment type="caution">
    <text evidence="3">The sequence shown here is derived from an EMBL/GenBank/DDBJ whole genome shotgun (WGS) entry which is preliminary data.</text>
</comment>
<evidence type="ECO:0000313" key="3">
    <source>
        <dbReference type="EMBL" id="GAC47521.1"/>
    </source>
</evidence>
<feature type="domain" description="Purine catabolism PurC-like" evidence="1">
    <location>
        <begin position="22"/>
        <end position="134"/>
    </location>
</feature>
<dbReference type="Proteomes" id="UP000010988">
    <property type="component" value="Unassembled WGS sequence"/>
</dbReference>
<evidence type="ECO:0000259" key="2">
    <source>
        <dbReference type="Pfam" id="PF13556"/>
    </source>
</evidence>
<dbReference type="InterPro" id="IPR042070">
    <property type="entry name" value="PucR_C-HTH_sf"/>
</dbReference>